<dbReference type="InterPro" id="IPR031466">
    <property type="entry name" value="MIIP"/>
</dbReference>
<evidence type="ECO:0000313" key="2">
    <source>
        <dbReference type="Proteomes" id="UP001066276"/>
    </source>
</evidence>
<comment type="caution">
    <text evidence="1">The sequence shown here is derived from an EMBL/GenBank/DDBJ whole genome shotgun (WGS) entry which is preliminary data.</text>
</comment>
<evidence type="ECO:0000313" key="1">
    <source>
        <dbReference type="EMBL" id="KAJ1145345.1"/>
    </source>
</evidence>
<organism evidence="1 2">
    <name type="scientific">Pleurodeles waltl</name>
    <name type="common">Iberian ribbed newt</name>
    <dbReference type="NCBI Taxonomy" id="8319"/>
    <lineage>
        <taxon>Eukaryota</taxon>
        <taxon>Metazoa</taxon>
        <taxon>Chordata</taxon>
        <taxon>Craniata</taxon>
        <taxon>Vertebrata</taxon>
        <taxon>Euteleostomi</taxon>
        <taxon>Amphibia</taxon>
        <taxon>Batrachia</taxon>
        <taxon>Caudata</taxon>
        <taxon>Salamandroidea</taxon>
        <taxon>Salamandridae</taxon>
        <taxon>Pleurodelinae</taxon>
        <taxon>Pleurodeles</taxon>
    </lineage>
</organism>
<dbReference type="Pfam" id="PF15734">
    <property type="entry name" value="MIIP"/>
    <property type="match status" value="1"/>
</dbReference>
<proteinExistence type="predicted"/>
<reference evidence="1" key="1">
    <citation type="journal article" date="2022" name="bioRxiv">
        <title>Sequencing and chromosome-scale assembly of the giantPleurodeles waltlgenome.</title>
        <authorList>
            <person name="Brown T."/>
            <person name="Elewa A."/>
            <person name="Iarovenko S."/>
            <person name="Subramanian E."/>
            <person name="Araus A.J."/>
            <person name="Petzold A."/>
            <person name="Susuki M."/>
            <person name="Suzuki K.-i.T."/>
            <person name="Hayashi T."/>
            <person name="Toyoda A."/>
            <person name="Oliveira C."/>
            <person name="Osipova E."/>
            <person name="Leigh N.D."/>
            <person name="Simon A."/>
            <person name="Yun M.H."/>
        </authorList>
    </citation>
    <scope>NUCLEOTIDE SEQUENCE</scope>
    <source>
        <strain evidence="1">20211129_DDA</strain>
        <tissue evidence="1">Liver</tissue>
    </source>
</reference>
<dbReference type="Proteomes" id="UP001066276">
    <property type="component" value="Chromosome 6"/>
</dbReference>
<protein>
    <recommendedName>
        <fullName evidence="3">Migration and invasion-inhibitory protein</fullName>
    </recommendedName>
</protein>
<dbReference type="EMBL" id="JANPWB010000010">
    <property type="protein sequence ID" value="KAJ1145345.1"/>
    <property type="molecule type" value="Genomic_DNA"/>
</dbReference>
<keyword evidence="2" id="KW-1185">Reference proteome</keyword>
<sequence length="443" mass="49739">MPVPTSRSQINHQISYLPVSENVKNQQTLSMEVEQTSLVKLVPHGETAVARAALCSPRKMQKDSCSYICKDRSGDFVVSQQRVPEQHKICKYQALAEECMPPERQAIPVSRVQRGSREMDVPIENTASVALGLKSTTQKCPSAGAVVERLHPDPMHYADRLLDEGNNRQKEQAIKEMHKPKSILNMSRSLDAKKGAGRVMFQSNFEPSPLRPGPWTDRPLLGYDWIAGLLETDFSVAEKSEQYFSELNEFRRVNQEECIHARYLDQQALDISSEDEDREMSLEPHKCVYCYRVNQRLFPVPLDPAAACPVCKSRRPKQSDNIEEPAYVRVSIPRSTLLPPHKYKIHRRRSFDPSDSLALPSHCLAGWENTVPSSELAVTGLDLRSSVEPKAADHTGFSNPDLVSRVSGSSKSDHLLNLSRSAYFQLSRTARSGLIPMLDSSMA</sequence>
<dbReference type="AlphaFoldDB" id="A0AAV7R1L1"/>
<name>A0AAV7R1L1_PLEWA</name>
<dbReference type="GO" id="GO:0030336">
    <property type="term" value="P:negative regulation of cell migration"/>
    <property type="evidence" value="ECO:0007669"/>
    <property type="project" value="InterPro"/>
</dbReference>
<dbReference type="PANTHER" id="PTHR34831:SF1">
    <property type="entry name" value="MIGRATION AND INVASION-INHIBITORY PROTEIN"/>
    <property type="match status" value="1"/>
</dbReference>
<evidence type="ECO:0008006" key="3">
    <source>
        <dbReference type="Google" id="ProtNLM"/>
    </source>
</evidence>
<accession>A0AAV7R1L1</accession>
<dbReference type="PANTHER" id="PTHR34831">
    <property type="entry name" value="MIGRATION AND INVASION-INHIBITORY PROTEIN"/>
    <property type="match status" value="1"/>
</dbReference>
<dbReference type="GO" id="GO:0010972">
    <property type="term" value="P:negative regulation of G2/M transition of mitotic cell cycle"/>
    <property type="evidence" value="ECO:0007669"/>
    <property type="project" value="InterPro"/>
</dbReference>
<gene>
    <name evidence="1" type="ORF">NDU88_011634</name>
</gene>